<dbReference type="AlphaFoldDB" id="A0A116LDV7"/>
<reference evidence="2 3" key="1">
    <citation type="submission" date="2016-02" db="EMBL/GenBank/DDBJ databases">
        <authorList>
            <consortium name="Pathogen Informatics"/>
        </authorList>
    </citation>
    <scope>NUCLEOTIDE SEQUENCE [LARGE SCALE GENOMIC DNA]</scope>
    <source>
        <strain evidence="2 3">LSS32</strain>
    </source>
</reference>
<feature type="transmembrane region" description="Helical" evidence="1">
    <location>
        <begin position="12"/>
        <end position="35"/>
    </location>
</feature>
<dbReference type="RefSeq" id="WP_044672285.1">
    <property type="nucleotide sequence ID" value="NZ_CEFF01000018.1"/>
</dbReference>
<sequence>MKEKSPNKKRLLLFRFLLGQLPLLALLILFMINHYLSLQMLWYITVGICLLMTFISNYYFITELKKVEMNRGEKHQRYFQQYCFIALFLVVGIVSLYRGLTAEHVYQQVIGFIGLTIALIFLCLLLWGLRYMKK</sequence>
<keyword evidence="1" id="KW-0472">Membrane</keyword>
<evidence type="ECO:0000256" key="1">
    <source>
        <dbReference type="SAM" id="Phobius"/>
    </source>
</evidence>
<protein>
    <submittedName>
        <fullName evidence="2">Immunity protein BlpL</fullName>
    </submittedName>
</protein>
<evidence type="ECO:0000313" key="3">
    <source>
        <dbReference type="Proteomes" id="UP000072618"/>
    </source>
</evidence>
<evidence type="ECO:0000313" key="2">
    <source>
        <dbReference type="EMBL" id="CYU86907.1"/>
    </source>
</evidence>
<organism evidence="2 3">
    <name type="scientific">Streptococcus suis</name>
    <dbReference type="NCBI Taxonomy" id="1307"/>
    <lineage>
        <taxon>Bacteria</taxon>
        <taxon>Bacillati</taxon>
        <taxon>Bacillota</taxon>
        <taxon>Bacilli</taxon>
        <taxon>Lactobacillales</taxon>
        <taxon>Streptococcaceae</taxon>
        <taxon>Streptococcus</taxon>
    </lineage>
</organism>
<gene>
    <name evidence="2" type="ORF">ERS132394_01614</name>
</gene>
<keyword evidence="1" id="KW-0812">Transmembrane</keyword>
<dbReference type="EMBL" id="FIGJ01000019">
    <property type="protein sequence ID" value="CYU86907.1"/>
    <property type="molecule type" value="Genomic_DNA"/>
</dbReference>
<feature type="transmembrane region" description="Helical" evidence="1">
    <location>
        <begin position="82"/>
        <end position="100"/>
    </location>
</feature>
<keyword evidence="1" id="KW-1133">Transmembrane helix</keyword>
<name>A0A116LDV7_STRSU</name>
<accession>A0A116LDV7</accession>
<dbReference type="Proteomes" id="UP000072618">
    <property type="component" value="Unassembled WGS sequence"/>
</dbReference>
<proteinExistence type="predicted"/>
<feature type="transmembrane region" description="Helical" evidence="1">
    <location>
        <begin position="106"/>
        <end position="129"/>
    </location>
</feature>
<feature type="transmembrane region" description="Helical" evidence="1">
    <location>
        <begin position="41"/>
        <end position="61"/>
    </location>
</feature>